<feature type="region of interest" description="Disordered" evidence="1">
    <location>
        <begin position="1"/>
        <end position="23"/>
    </location>
</feature>
<evidence type="ECO:0000313" key="5">
    <source>
        <dbReference type="Proteomes" id="UP001551584"/>
    </source>
</evidence>
<feature type="domain" description="DUF7144" evidence="3">
    <location>
        <begin position="27"/>
        <end position="135"/>
    </location>
</feature>
<protein>
    <recommendedName>
        <fullName evidence="3">DUF7144 domain-containing protein</fullName>
    </recommendedName>
</protein>
<accession>A0ABV3EKS7</accession>
<evidence type="ECO:0000256" key="1">
    <source>
        <dbReference type="SAM" id="MobiDB-lite"/>
    </source>
</evidence>
<proteinExistence type="predicted"/>
<feature type="transmembrane region" description="Helical" evidence="2">
    <location>
        <begin position="27"/>
        <end position="47"/>
    </location>
</feature>
<keyword evidence="2" id="KW-0812">Transmembrane</keyword>
<evidence type="ECO:0000259" key="3">
    <source>
        <dbReference type="Pfam" id="PF23636"/>
    </source>
</evidence>
<dbReference type="RefSeq" id="WP_280871169.1">
    <property type="nucleotide sequence ID" value="NZ_JBEZNA010000008.1"/>
</dbReference>
<comment type="caution">
    <text evidence="4">The sequence shown here is derived from an EMBL/GenBank/DDBJ whole genome shotgun (WGS) entry which is preliminary data.</text>
</comment>
<sequence>MAGMPGEVRRDRNGPGDGVRPSSPGQFAGIGMVLSGVLSILQGIAGIARDRLFGTPLHYEYRFDLTAWGWIHLVLGVALLAGGAALLRRVPWARSAGLAIAAISLISQFMFIPYYPVWCIAVMILDLLVLWTLARLAD</sequence>
<keyword evidence="2" id="KW-1133">Transmembrane helix</keyword>
<name>A0ABV3EKS7_9ACTN</name>
<feature type="transmembrane region" description="Helical" evidence="2">
    <location>
        <begin position="115"/>
        <end position="134"/>
    </location>
</feature>
<dbReference type="Pfam" id="PF23636">
    <property type="entry name" value="DUF7144"/>
    <property type="match status" value="1"/>
</dbReference>
<feature type="transmembrane region" description="Helical" evidence="2">
    <location>
        <begin position="67"/>
        <end position="87"/>
    </location>
</feature>
<evidence type="ECO:0000313" key="4">
    <source>
        <dbReference type="EMBL" id="MEU9576746.1"/>
    </source>
</evidence>
<reference evidence="4 5" key="1">
    <citation type="submission" date="2024-06" db="EMBL/GenBank/DDBJ databases">
        <title>The Natural Products Discovery Center: Release of the First 8490 Sequenced Strains for Exploring Actinobacteria Biosynthetic Diversity.</title>
        <authorList>
            <person name="Kalkreuter E."/>
            <person name="Kautsar S.A."/>
            <person name="Yang D."/>
            <person name="Bader C.D."/>
            <person name="Teijaro C.N."/>
            <person name="Fluegel L."/>
            <person name="Davis C.M."/>
            <person name="Simpson J.R."/>
            <person name="Lauterbach L."/>
            <person name="Steele A.D."/>
            <person name="Gui C."/>
            <person name="Meng S."/>
            <person name="Li G."/>
            <person name="Viehrig K."/>
            <person name="Ye F."/>
            <person name="Su P."/>
            <person name="Kiefer A.F."/>
            <person name="Nichols A."/>
            <person name="Cepeda A.J."/>
            <person name="Yan W."/>
            <person name="Fan B."/>
            <person name="Jiang Y."/>
            <person name="Adhikari A."/>
            <person name="Zheng C.-J."/>
            <person name="Schuster L."/>
            <person name="Cowan T.M."/>
            <person name="Smanski M.J."/>
            <person name="Chevrette M.G."/>
            <person name="De Carvalho L.P.S."/>
            <person name="Shen B."/>
        </authorList>
    </citation>
    <scope>NUCLEOTIDE SEQUENCE [LARGE SCALE GENOMIC DNA]</scope>
    <source>
        <strain evidence="4 5">NPDC048117</strain>
    </source>
</reference>
<keyword evidence="5" id="KW-1185">Reference proteome</keyword>
<dbReference type="InterPro" id="IPR055568">
    <property type="entry name" value="DUF7144"/>
</dbReference>
<gene>
    <name evidence="4" type="ORF">AB0D95_05605</name>
</gene>
<dbReference type="Proteomes" id="UP001551584">
    <property type="component" value="Unassembled WGS sequence"/>
</dbReference>
<organism evidence="4 5">
    <name type="scientific">Streptomyces chilikensis</name>
    <dbReference type="NCBI Taxonomy" id="1194079"/>
    <lineage>
        <taxon>Bacteria</taxon>
        <taxon>Bacillati</taxon>
        <taxon>Actinomycetota</taxon>
        <taxon>Actinomycetes</taxon>
        <taxon>Kitasatosporales</taxon>
        <taxon>Streptomycetaceae</taxon>
        <taxon>Streptomyces</taxon>
    </lineage>
</organism>
<evidence type="ECO:0000256" key="2">
    <source>
        <dbReference type="SAM" id="Phobius"/>
    </source>
</evidence>
<keyword evidence="2" id="KW-0472">Membrane</keyword>
<dbReference type="EMBL" id="JBEZNA010000008">
    <property type="protein sequence ID" value="MEU9576746.1"/>
    <property type="molecule type" value="Genomic_DNA"/>
</dbReference>